<reference evidence="4" key="1">
    <citation type="submission" date="2016-10" db="EMBL/GenBank/DDBJ databases">
        <authorList>
            <person name="Varghese N."/>
            <person name="Submissions S."/>
        </authorList>
    </citation>
    <scope>NUCLEOTIDE SEQUENCE [LARGE SCALE GENOMIC DNA]</scope>
    <source>
        <strain evidence="4">DSM 24204</strain>
    </source>
</reference>
<name>A0A1H7XW25_9PAST</name>
<feature type="transmembrane region" description="Helical" evidence="1">
    <location>
        <begin position="660"/>
        <end position="684"/>
    </location>
</feature>
<keyword evidence="1" id="KW-1133">Transmembrane helix</keyword>
<evidence type="ECO:0000313" key="4">
    <source>
        <dbReference type="Proteomes" id="UP000198883"/>
    </source>
</evidence>
<evidence type="ECO:0008006" key="6">
    <source>
        <dbReference type="Google" id="ProtNLM"/>
    </source>
</evidence>
<dbReference type="EMBL" id="FOBN01000014">
    <property type="protein sequence ID" value="SEM37358.1"/>
    <property type="molecule type" value="Genomic_DNA"/>
</dbReference>
<keyword evidence="1" id="KW-0812">Transmembrane</keyword>
<dbReference type="EMBL" id="JASAVS010000001">
    <property type="protein sequence ID" value="MDP8084499.1"/>
    <property type="molecule type" value="Genomic_DNA"/>
</dbReference>
<feature type="transmembrane region" description="Helical" evidence="1">
    <location>
        <begin position="6"/>
        <end position="25"/>
    </location>
</feature>
<keyword evidence="5" id="KW-1185">Reference proteome</keyword>
<gene>
    <name evidence="2" type="ORF">QJT92_00945</name>
    <name evidence="3" type="ORF">SAMN05444853_11446</name>
</gene>
<feature type="transmembrane region" description="Helical" evidence="1">
    <location>
        <begin position="171"/>
        <end position="191"/>
    </location>
</feature>
<dbReference type="STRING" id="97481.SAMN05444853_11446"/>
<dbReference type="GeneID" id="83545273"/>
<accession>A0A1H7XW25</accession>
<feature type="transmembrane region" description="Helical" evidence="1">
    <location>
        <begin position="328"/>
        <end position="345"/>
    </location>
</feature>
<reference evidence="3" key="2">
    <citation type="submission" date="2016-10" db="EMBL/GenBank/DDBJ databases">
        <authorList>
            <person name="de Groot N.N."/>
        </authorList>
    </citation>
    <scope>NUCLEOTIDE SEQUENCE [LARGE SCALE GENOMIC DNA]</scope>
    <source>
        <strain evidence="3">DSM 24204</strain>
    </source>
</reference>
<evidence type="ECO:0000313" key="2">
    <source>
        <dbReference type="EMBL" id="MDP8084499.1"/>
    </source>
</evidence>
<dbReference type="AlphaFoldDB" id="A0A1H7XW25"/>
<proteinExistence type="predicted"/>
<dbReference type="Proteomes" id="UP000198883">
    <property type="component" value="Unassembled WGS sequence"/>
</dbReference>
<feature type="transmembrane region" description="Helical" evidence="1">
    <location>
        <begin position="197"/>
        <end position="215"/>
    </location>
</feature>
<evidence type="ECO:0000313" key="3">
    <source>
        <dbReference type="EMBL" id="SEM37358.1"/>
    </source>
</evidence>
<reference evidence="2 5" key="3">
    <citation type="journal article" date="2023" name="Front. Microbiol.">
        <title>Phylogeography and host specificity of Pasteurellaceae pathogenic to sea-farmed fish in the north-east Atlantic.</title>
        <authorList>
            <person name="Gulla S."/>
            <person name="Colquhoun D.J."/>
            <person name="Olsen A.B."/>
            <person name="Spilsberg B."/>
            <person name="Lagesen K."/>
            <person name="Aakesson C.P."/>
            <person name="Strom S."/>
            <person name="Manji F."/>
            <person name="Birkbeck T.H."/>
            <person name="Nilsen H.K."/>
        </authorList>
    </citation>
    <scope>NUCLEOTIDE SEQUENCE [LARGE SCALE GENOMIC DNA]</scope>
    <source>
        <strain evidence="2 5">VIO11850</strain>
    </source>
</reference>
<dbReference type="Proteomes" id="UP001224812">
    <property type="component" value="Unassembled WGS sequence"/>
</dbReference>
<keyword evidence="1" id="KW-0472">Membrane</keyword>
<sequence length="700" mass="80083">MYEIQAVIAIVICFIALSVILYYFLENLKSRNRLKNLSNPIRTLSDQEKKYLAPHLNINKLSLVSDNVYQLDNAKVAFSVLKIRGVPYITLKADDLTIAFPYPLEELLEDENTIEFVVTKIGFSLSAMAISVNEESFLEPNMTLWDSHPEAKIQGSRNESKTEYRYRHSEVFYGWGASYFLLALIFCFVATFMEAPLWFALFMSLSGIATLLMLFKVMQQKIKLSSVREVKRIRGKFISLPARSLANAGIFIFGFFVGINYPITIIKEKLAAKKDDESDELSEIFGETVEAEVIFNEQKKRYTAVTLADKVSIDEIYQDHTPRPKVRLVLYSVIAIIFAIALNVHTSSLSENIAYVDHHFLKFNHKTITQPEELLKEPVQMGNIIQFKDVDNLDVELEKVGEYGRDRVNDDVIRLLANERLQLPKESEVLNTLAKEYFFKTDQRRHFLRSIYLASREAAVNDIEKQKKNREEDRAILLNYTGSPLVVKILNANEFVSLLDKACQESVSISCDRLYRELTEIYATPQNLFFAGLYQQYKDKKLPVAEFKKQLQSERFLIMKESAARLISRVRNWAESNISNKQRVDNIENLHKNRGGVIIQKVDILDKIVPHNFYNSVFENIQKAQSAKGTISGVVSSVSSTAKGTLKINLIEPNETQSRISLAVLFGDILILLVFLMVLISYIFPVRYPKSKQTSGQLVS</sequence>
<protein>
    <recommendedName>
        <fullName evidence="6">Intracellular growth attenuator protein IgaA</fullName>
    </recommendedName>
</protein>
<evidence type="ECO:0000313" key="5">
    <source>
        <dbReference type="Proteomes" id="UP001224812"/>
    </source>
</evidence>
<organism evidence="3 4">
    <name type="scientific">Phocoenobacter skyensis</name>
    <dbReference type="NCBI Taxonomy" id="97481"/>
    <lineage>
        <taxon>Bacteria</taxon>
        <taxon>Pseudomonadati</taxon>
        <taxon>Pseudomonadota</taxon>
        <taxon>Gammaproteobacteria</taxon>
        <taxon>Pasteurellales</taxon>
        <taxon>Pasteurellaceae</taxon>
        <taxon>Phocoenobacter</taxon>
    </lineage>
</organism>
<dbReference type="RefSeq" id="WP_090922076.1">
    <property type="nucleotide sequence ID" value="NZ_CP016180.1"/>
</dbReference>
<evidence type="ECO:0000256" key="1">
    <source>
        <dbReference type="SAM" id="Phobius"/>
    </source>
</evidence>